<dbReference type="Proteomes" id="UP000836841">
    <property type="component" value="Unassembled WGS sequence"/>
</dbReference>
<evidence type="ECO:0000256" key="2">
    <source>
        <dbReference type="ARBA" id="ARBA00022555"/>
    </source>
</evidence>
<sequence length="283" mass="30919">MSAIVVSVSSLSLFSAGILRFPLRHFFRFSSLSKTLISASCKKAPKAMPEGLSSSATTAASPSERAVVVAPKPKPQPWLIVGLGNPGKRYDGTRHNVGFEMVDAIAEAEGISLSSVSFKALFGKLFIFTQEVYLFVGFIGNVPVMLAKPQTFMNASGESVGAIVSYYKIPLKQVLVIFDDLDLPFAKLRLLPKGGHGGHNGMRNIIDHFKGSRDFPRLRIGVGRPPGKMDPVNFVLRPFNKQEQEELNFTFQNGIEAVRILLLEGFDKSATFVNSSKKLEQLG</sequence>
<keyword evidence="2" id="KW-0820">tRNA-binding</keyword>
<keyword evidence="8" id="KW-1185">Reference proteome</keyword>
<gene>
    <name evidence="7" type="ORF">TAV2_LOCUS4272</name>
</gene>
<comment type="similarity">
    <text evidence="5 6">Belongs to the PTH family.</text>
</comment>
<organism evidence="7 8">
    <name type="scientific">Thlaspi arvense</name>
    <name type="common">Field penny-cress</name>
    <dbReference type="NCBI Taxonomy" id="13288"/>
    <lineage>
        <taxon>Eukaryota</taxon>
        <taxon>Viridiplantae</taxon>
        <taxon>Streptophyta</taxon>
        <taxon>Embryophyta</taxon>
        <taxon>Tracheophyta</taxon>
        <taxon>Spermatophyta</taxon>
        <taxon>Magnoliopsida</taxon>
        <taxon>eudicotyledons</taxon>
        <taxon>Gunneridae</taxon>
        <taxon>Pentapetalae</taxon>
        <taxon>rosids</taxon>
        <taxon>malvids</taxon>
        <taxon>Brassicales</taxon>
        <taxon>Brassicaceae</taxon>
        <taxon>Thlaspideae</taxon>
        <taxon>Thlaspi</taxon>
    </lineage>
</organism>
<dbReference type="Pfam" id="PF01195">
    <property type="entry name" value="Pept_tRNA_hydro"/>
    <property type="match status" value="1"/>
</dbReference>
<protein>
    <recommendedName>
        <fullName evidence="1">peptidyl-tRNA hydrolase</fullName>
        <ecNumber evidence="1">3.1.1.29</ecNumber>
    </recommendedName>
</protein>
<dbReference type="AlphaFoldDB" id="A0AAU9RFA0"/>
<evidence type="ECO:0000313" key="7">
    <source>
        <dbReference type="EMBL" id="CAH2040969.1"/>
    </source>
</evidence>
<dbReference type="InterPro" id="IPR001328">
    <property type="entry name" value="Pept_tRNA_hydro"/>
</dbReference>
<comment type="caution">
    <text evidence="7">The sequence shown here is derived from an EMBL/GenBank/DDBJ whole genome shotgun (WGS) entry which is preliminary data.</text>
</comment>
<evidence type="ECO:0000256" key="3">
    <source>
        <dbReference type="ARBA" id="ARBA00022801"/>
    </source>
</evidence>
<dbReference type="EC" id="3.1.1.29" evidence="1"/>
<evidence type="ECO:0000256" key="1">
    <source>
        <dbReference type="ARBA" id="ARBA00013260"/>
    </source>
</evidence>
<dbReference type="PROSITE" id="PS01195">
    <property type="entry name" value="PEPT_TRNA_HYDROL_1"/>
    <property type="match status" value="1"/>
</dbReference>
<dbReference type="NCBIfam" id="TIGR00447">
    <property type="entry name" value="pth"/>
    <property type="match status" value="1"/>
</dbReference>
<dbReference type="EMBL" id="CAJVSB020000052">
    <property type="protein sequence ID" value="CAH2040969.1"/>
    <property type="molecule type" value="Genomic_DNA"/>
</dbReference>
<dbReference type="SUPFAM" id="SSF53178">
    <property type="entry name" value="Peptidyl-tRNA hydrolase-like"/>
    <property type="match status" value="1"/>
</dbReference>
<dbReference type="InterPro" id="IPR036416">
    <property type="entry name" value="Pept_tRNA_hydro_sf"/>
</dbReference>
<proteinExistence type="inferred from homology"/>
<dbReference type="FunFam" id="3.40.50.1470:FF:000001">
    <property type="entry name" value="Peptidyl-tRNA hydrolase"/>
    <property type="match status" value="1"/>
</dbReference>
<evidence type="ECO:0000256" key="4">
    <source>
        <dbReference type="ARBA" id="ARBA00022884"/>
    </source>
</evidence>
<dbReference type="PANTHER" id="PTHR17224">
    <property type="entry name" value="PEPTIDYL-TRNA HYDROLASE"/>
    <property type="match status" value="1"/>
</dbReference>
<evidence type="ECO:0000313" key="8">
    <source>
        <dbReference type="Proteomes" id="UP000836841"/>
    </source>
</evidence>
<name>A0AAU9RFA0_THLAR</name>
<evidence type="ECO:0000256" key="5">
    <source>
        <dbReference type="ARBA" id="ARBA00038063"/>
    </source>
</evidence>
<dbReference type="GO" id="GO:0004045">
    <property type="term" value="F:peptidyl-tRNA hydrolase activity"/>
    <property type="evidence" value="ECO:0007669"/>
    <property type="project" value="UniProtKB-EC"/>
</dbReference>
<dbReference type="Gene3D" id="3.40.50.1470">
    <property type="entry name" value="Peptidyl-tRNA hydrolase"/>
    <property type="match status" value="1"/>
</dbReference>
<dbReference type="PANTHER" id="PTHR17224:SF1">
    <property type="entry name" value="PEPTIDYL-TRNA HYDROLASE"/>
    <property type="match status" value="1"/>
</dbReference>
<dbReference type="PROSITE" id="PS01196">
    <property type="entry name" value="PEPT_TRNA_HYDROL_2"/>
    <property type="match status" value="1"/>
</dbReference>
<dbReference type="GO" id="GO:0000049">
    <property type="term" value="F:tRNA binding"/>
    <property type="evidence" value="ECO:0007669"/>
    <property type="project" value="UniProtKB-KW"/>
</dbReference>
<reference evidence="7 8" key="1">
    <citation type="submission" date="2022-03" db="EMBL/GenBank/DDBJ databases">
        <authorList>
            <person name="Nunn A."/>
            <person name="Chopra R."/>
            <person name="Nunn A."/>
            <person name="Contreras Garrido A."/>
        </authorList>
    </citation>
    <scope>NUCLEOTIDE SEQUENCE [LARGE SCALE GENOMIC DNA]</scope>
</reference>
<keyword evidence="4" id="KW-0694">RNA-binding</keyword>
<keyword evidence="3" id="KW-0378">Hydrolase</keyword>
<accession>A0AAU9RFA0</accession>
<dbReference type="HAMAP" id="MF_00083">
    <property type="entry name" value="Pept_tRNA_hydro_bact"/>
    <property type="match status" value="1"/>
</dbReference>
<dbReference type="InterPro" id="IPR018171">
    <property type="entry name" value="Pept_tRNA_hydro_CS"/>
</dbReference>
<evidence type="ECO:0000256" key="6">
    <source>
        <dbReference type="RuleBase" id="RU004320"/>
    </source>
</evidence>